<evidence type="ECO:0000256" key="6">
    <source>
        <dbReference type="ARBA" id="ARBA00023125"/>
    </source>
</evidence>
<dbReference type="AlphaFoldDB" id="A0A7S1XD11"/>
<dbReference type="GO" id="GO:0000978">
    <property type="term" value="F:RNA polymerase II cis-regulatory region sequence-specific DNA binding"/>
    <property type="evidence" value="ECO:0007669"/>
    <property type="project" value="TreeGrafter"/>
</dbReference>
<dbReference type="GO" id="GO:0005634">
    <property type="term" value="C:nucleus"/>
    <property type="evidence" value="ECO:0007669"/>
    <property type="project" value="UniProtKB-SubCell"/>
</dbReference>
<keyword evidence="2" id="KW-0479">Metal-binding</keyword>
<keyword evidence="6" id="KW-0238">DNA-binding</keyword>
<name>A0A7S1XD11_9RHOD</name>
<organism evidence="10">
    <name type="scientific">Compsopogon caeruleus</name>
    <dbReference type="NCBI Taxonomy" id="31354"/>
    <lineage>
        <taxon>Eukaryota</taxon>
        <taxon>Rhodophyta</taxon>
        <taxon>Compsopogonophyceae</taxon>
        <taxon>Compsopogonales</taxon>
        <taxon>Compsopogonaceae</taxon>
        <taxon>Compsopogon</taxon>
    </lineage>
</organism>
<evidence type="ECO:0000256" key="1">
    <source>
        <dbReference type="ARBA" id="ARBA00004123"/>
    </source>
</evidence>
<keyword evidence="7" id="KW-0539">Nucleus</keyword>
<proteinExistence type="predicted"/>
<dbReference type="Pfam" id="PF00096">
    <property type="entry name" value="zf-C2H2"/>
    <property type="match status" value="1"/>
</dbReference>
<evidence type="ECO:0000256" key="8">
    <source>
        <dbReference type="PROSITE-ProRule" id="PRU00042"/>
    </source>
</evidence>
<dbReference type="PROSITE" id="PS50157">
    <property type="entry name" value="ZINC_FINGER_C2H2_2"/>
    <property type="match status" value="3"/>
</dbReference>
<sequence>MQAFAAEENMFPHRAVSTPKAFEFLFGNGGRGAEQRRVFRKEDGELDLRAVMDGAIVLGFSVGPKGPAFRHPSASIWNALGIIEGIHPSESGLDGGMQDRGRADPVCHYQIILLPEIYLDQNQRIIGGTLIFADHSSSFSANTILGTFVVNLDEPGELATSVSHDRLVSLSLSSEGIRGQRQWMLLPADENIKQGLWPKYVLAELIYQADCKFCQARNWPCTCSVATILNRTGALHMEKPKTWNEFRDLVHASGTTEARVSLSLVLPSRETKFVGASQDTIWHGGPDQEKLAEDLKRTYAQSKISGGTKFLDRHSSRQRSISAPLDTGVEHSRVAPQIISWCPDDNSSMNATEILNLQHISSSSIPPPMEPTTGDAPLPVQDKLSPPREAIQRAPTHDIESDREISQRFQSVPATYEQSNPDLVMSSIVDSIENTQVQGSTRTRTRYVCSFCLRNFARPGRLEQHVAVAHEGRTLFQCPRCPRSFPVVGNLNRHVRMVHLRIRRYFCTSCTTGFFNHSDLDNHVSRVHRE</sequence>
<dbReference type="GO" id="GO:0003700">
    <property type="term" value="F:DNA-binding transcription factor activity"/>
    <property type="evidence" value="ECO:0007669"/>
    <property type="project" value="TreeGrafter"/>
</dbReference>
<dbReference type="SMART" id="SM00355">
    <property type="entry name" value="ZnF_C2H2"/>
    <property type="match status" value="3"/>
</dbReference>
<feature type="domain" description="C2H2-type" evidence="9">
    <location>
        <begin position="505"/>
        <end position="530"/>
    </location>
</feature>
<dbReference type="SUPFAM" id="SSF57667">
    <property type="entry name" value="beta-beta-alpha zinc fingers"/>
    <property type="match status" value="1"/>
</dbReference>
<evidence type="ECO:0000256" key="4">
    <source>
        <dbReference type="ARBA" id="ARBA00022771"/>
    </source>
</evidence>
<dbReference type="Gene3D" id="3.30.160.60">
    <property type="entry name" value="Classic Zinc Finger"/>
    <property type="match status" value="1"/>
</dbReference>
<feature type="domain" description="C2H2-type" evidence="9">
    <location>
        <begin position="447"/>
        <end position="475"/>
    </location>
</feature>
<evidence type="ECO:0000259" key="9">
    <source>
        <dbReference type="PROSITE" id="PS50157"/>
    </source>
</evidence>
<dbReference type="PANTHER" id="PTHR24404">
    <property type="entry name" value="ZINC FINGER PROTEIN"/>
    <property type="match status" value="1"/>
</dbReference>
<reference evidence="10" key="1">
    <citation type="submission" date="2021-01" db="EMBL/GenBank/DDBJ databases">
        <authorList>
            <person name="Corre E."/>
            <person name="Pelletier E."/>
            <person name="Niang G."/>
            <person name="Scheremetjew M."/>
            <person name="Finn R."/>
            <person name="Kale V."/>
            <person name="Holt S."/>
            <person name="Cochrane G."/>
            <person name="Meng A."/>
            <person name="Brown T."/>
            <person name="Cohen L."/>
        </authorList>
    </citation>
    <scope>NUCLEOTIDE SEQUENCE</scope>
    <source>
        <strain evidence="10">SAG 36.94</strain>
    </source>
</reference>
<dbReference type="InterPro" id="IPR013087">
    <property type="entry name" value="Znf_C2H2_type"/>
</dbReference>
<keyword evidence="3" id="KW-0677">Repeat</keyword>
<keyword evidence="4 8" id="KW-0863">Zinc-finger</keyword>
<evidence type="ECO:0000256" key="7">
    <source>
        <dbReference type="ARBA" id="ARBA00023242"/>
    </source>
</evidence>
<keyword evidence="5" id="KW-0862">Zinc</keyword>
<evidence type="ECO:0000256" key="5">
    <source>
        <dbReference type="ARBA" id="ARBA00022833"/>
    </source>
</evidence>
<dbReference type="InterPro" id="IPR036236">
    <property type="entry name" value="Znf_C2H2_sf"/>
</dbReference>
<dbReference type="InterPro" id="IPR050589">
    <property type="entry name" value="Ikaros_C2H2-ZF"/>
</dbReference>
<dbReference type="PANTHER" id="PTHR24404:SF114">
    <property type="entry name" value="KLUMPFUSS, ISOFORM B-RELATED"/>
    <property type="match status" value="1"/>
</dbReference>
<dbReference type="GO" id="GO:0006357">
    <property type="term" value="P:regulation of transcription by RNA polymerase II"/>
    <property type="evidence" value="ECO:0007669"/>
    <property type="project" value="TreeGrafter"/>
</dbReference>
<evidence type="ECO:0000256" key="2">
    <source>
        <dbReference type="ARBA" id="ARBA00022723"/>
    </source>
</evidence>
<gene>
    <name evidence="10" type="ORF">CCAE0312_LOCUS4889</name>
</gene>
<evidence type="ECO:0000313" key="10">
    <source>
        <dbReference type="EMBL" id="CAD9232804.1"/>
    </source>
</evidence>
<dbReference type="PROSITE" id="PS00028">
    <property type="entry name" value="ZINC_FINGER_C2H2_1"/>
    <property type="match status" value="3"/>
</dbReference>
<protein>
    <recommendedName>
        <fullName evidence="9">C2H2-type domain-containing protein</fullName>
    </recommendedName>
</protein>
<dbReference type="GO" id="GO:0008270">
    <property type="term" value="F:zinc ion binding"/>
    <property type="evidence" value="ECO:0007669"/>
    <property type="project" value="UniProtKB-KW"/>
</dbReference>
<accession>A0A7S1XD11</accession>
<evidence type="ECO:0000256" key="3">
    <source>
        <dbReference type="ARBA" id="ARBA00022737"/>
    </source>
</evidence>
<comment type="subcellular location">
    <subcellularLocation>
        <location evidence="1">Nucleus</location>
    </subcellularLocation>
</comment>
<dbReference type="EMBL" id="HBGH01008927">
    <property type="protein sequence ID" value="CAD9232804.1"/>
    <property type="molecule type" value="Transcribed_RNA"/>
</dbReference>
<feature type="domain" description="C2H2-type" evidence="9">
    <location>
        <begin position="476"/>
        <end position="504"/>
    </location>
</feature>